<gene>
    <name evidence="6" type="primary">gcvA_7</name>
    <name evidence="6" type="ORF">IMCC3135_19660</name>
</gene>
<sequence length="299" mass="33331">MRQRRFLPSLSQLLAFEAVMQHHSVTAAAEELYLTQSTVSRLVQSLEAQLGITLFLRHRKKLVPTDAAIAYQVDISRAIDIIHGASIRAVANPEGGTLSLAVLPTFATRWLGPRLGRFLDEHPGISMNLSTRLERFNFETEPFDAAICFGDNDWPGTHGMKLFDERLTACVSTDFLSRNPISTPADMAGLPRLQLESRKTGWEDWFAGQNATVRGTSGMVMDQFSMMIQAAISGLGIALLPDYLAQNEIREGRLQPVLKQNIPGQGAYWLVWPHSRDTYAPLSTFRAWFALQTSEPLTD</sequence>
<dbReference type="InterPro" id="IPR036390">
    <property type="entry name" value="WH_DNA-bd_sf"/>
</dbReference>
<dbReference type="PROSITE" id="PS50931">
    <property type="entry name" value="HTH_LYSR"/>
    <property type="match status" value="1"/>
</dbReference>
<evidence type="ECO:0000259" key="5">
    <source>
        <dbReference type="PROSITE" id="PS50931"/>
    </source>
</evidence>
<evidence type="ECO:0000256" key="2">
    <source>
        <dbReference type="ARBA" id="ARBA00023015"/>
    </source>
</evidence>
<dbReference type="AlphaFoldDB" id="A0A2Z2NVF0"/>
<keyword evidence="4" id="KW-0804">Transcription</keyword>
<accession>A0A2Z2NVF0</accession>
<dbReference type="Gene3D" id="1.10.10.10">
    <property type="entry name" value="Winged helix-like DNA-binding domain superfamily/Winged helix DNA-binding domain"/>
    <property type="match status" value="1"/>
</dbReference>
<keyword evidence="7" id="KW-1185">Reference proteome</keyword>
<comment type="similarity">
    <text evidence="1">Belongs to the LysR transcriptional regulatory family.</text>
</comment>
<dbReference type="PANTHER" id="PTHR30537:SF26">
    <property type="entry name" value="GLYCINE CLEAVAGE SYSTEM TRANSCRIPTIONAL ACTIVATOR"/>
    <property type="match status" value="1"/>
</dbReference>
<dbReference type="Pfam" id="PF03466">
    <property type="entry name" value="LysR_substrate"/>
    <property type="match status" value="1"/>
</dbReference>
<dbReference type="Gene3D" id="3.40.190.10">
    <property type="entry name" value="Periplasmic binding protein-like II"/>
    <property type="match status" value="2"/>
</dbReference>
<dbReference type="Proteomes" id="UP000250079">
    <property type="component" value="Chromosome"/>
</dbReference>
<dbReference type="GO" id="GO:0003700">
    <property type="term" value="F:DNA-binding transcription factor activity"/>
    <property type="evidence" value="ECO:0007669"/>
    <property type="project" value="InterPro"/>
</dbReference>
<dbReference type="Pfam" id="PF00126">
    <property type="entry name" value="HTH_1"/>
    <property type="match status" value="1"/>
</dbReference>
<name>A0A2Z2NVF0_9GAMM</name>
<protein>
    <submittedName>
        <fullName evidence="6">Glycine cleavage system transcriptional activator</fullName>
    </submittedName>
</protein>
<dbReference type="InterPro" id="IPR036388">
    <property type="entry name" value="WH-like_DNA-bd_sf"/>
</dbReference>
<feature type="domain" description="HTH lysR-type" evidence="5">
    <location>
        <begin position="8"/>
        <end position="65"/>
    </location>
</feature>
<dbReference type="GO" id="GO:0006351">
    <property type="term" value="P:DNA-templated transcription"/>
    <property type="evidence" value="ECO:0007669"/>
    <property type="project" value="TreeGrafter"/>
</dbReference>
<evidence type="ECO:0000256" key="1">
    <source>
        <dbReference type="ARBA" id="ARBA00009437"/>
    </source>
</evidence>
<dbReference type="InterPro" id="IPR058163">
    <property type="entry name" value="LysR-type_TF_proteobact-type"/>
</dbReference>
<dbReference type="SUPFAM" id="SSF53850">
    <property type="entry name" value="Periplasmic binding protein-like II"/>
    <property type="match status" value="1"/>
</dbReference>
<dbReference type="GO" id="GO:0043565">
    <property type="term" value="F:sequence-specific DNA binding"/>
    <property type="evidence" value="ECO:0007669"/>
    <property type="project" value="TreeGrafter"/>
</dbReference>
<organism evidence="6 7">
    <name type="scientific">Granulosicoccus antarcticus IMCC3135</name>
    <dbReference type="NCBI Taxonomy" id="1192854"/>
    <lineage>
        <taxon>Bacteria</taxon>
        <taxon>Pseudomonadati</taxon>
        <taxon>Pseudomonadota</taxon>
        <taxon>Gammaproteobacteria</taxon>
        <taxon>Chromatiales</taxon>
        <taxon>Granulosicoccaceae</taxon>
        <taxon>Granulosicoccus</taxon>
    </lineage>
</organism>
<dbReference type="InterPro" id="IPR000847">
    <property type="entry name" value="LysR_HTH_N"/>
</dbReference>
<evidence type="ECO:0000313" key="6">
    <source>
        <dbReference type="EMBL" id="ASJ74011.1"/>
    </source>
</evidence>
<reference evidence="6 7" key="1">
    <citation type="submission" date="2016-12" db="EMBL/GenBank/DDBJ databases">
        <authorList>
            <person name="Song W.-J."/>
            <person name="Kurnit D.M."/>
        </authorList>
    </citation>
    <scope>NUCLEOTIDE SEQUENCE [LARGE SCALE GENOMIC DNA]</scope>
    <source>
        <strain evidence="6 7">IMCC3135</strain>
    </source>
</reference>
<dbReference type="PANTHER" id="PTHR30537">
    <property type="entry name" value="HTH-TYPE TRANSCRIPTIONAL REGULATOR"/>
    <property type="match status" value="1"/>
</dbReference>
<proteinExistence type="inferred from homology"/>
<keyword evidence="3" id="KW-0238">DNA-binding</keyword>
<dbReference type="EMBL" id="CP018632">
    <property type="protein sequence ID" value="ASJ74011.1"/>
    <property type="molecule type" value="Genomic_DNA"/>
</dbReference>
<dbReference type="KEGG" id="gai:IMCC3135_19660"/>
<evidence type="ECO:0000256" key="3">
    <source>
        <dbReference type="ARBA" id="ARBA00023125"/>
    </source>
</evidence>
<dbReference type="PRINTS" id="PR00039">
    <property type="entry name" value="HTHLYSR"/>
</dbReference>
<evidence type="ECO:0000256" key="4">
    <source>
        <dbReference type="ARBA" id="ARBA00023163"/>
    </source>
</evidence>
<dbReference type="InterPro" id="IPR005119">
    <property type="entry name" value="LysR_subst-bd"/>
</dbReference>
<keyword evidence="2" id="KW-0805">Transcription regulation</keyword>
<dbReference type="SUPFAM" id="SSF46785">
    <property type="entry name" value="Winged helix' DNA-binding domain"/>
    <property type="match status" value="1"/>
</dbReference>
<dbReference type="OrthoDB" id="9771171at2"/>
<evidence type="ECO:0000313" key="7">
    <source>
        <dbReference type="Proteomes" id="UP000250079"/>
    </source>
</evidence>